<feature type="compositionally biased region" description="Low complexity" evidence="1">
    <location>
        <begin position="90"/>
        <end position="101"/>
    </location>
</feature>
<feature type="region of interest" description="Disordered" evidence="1">
    <location>
        <begin position="41"/>
        <end position="61"/>
    </location>
</feature>
<name>A0AAV7PJ60_PLEWA</name>
<protein>
    <submittedName>
        <fullName evidence="2">Uncharacterized protein</fullName>
    </submittedName>
</protein>
<feature type="compositionally biased region" description="Basic and acidic residues" evidence="1">
    <location>
        <begin position="52"/>
        <end position="61"/>
    </location>
</feature>
<feature type="region of interest" description="Disordered" evidence="1">
    <location>
        <begin position="132"/>
        <end position="221"/>
    </location>
</feature>
<keyword evidence="3" id="KW-1185">Reference proteome</keyword>
<dbReference type="EMBL" id="JANPWB010000011">
    <property type="protein sequence ID" value="KAJ1127254.1"/>
    <property type="molecule type" value="Genomic_DNA"/>
</dbReference>
<dbReference type="AlphaFoldDB" id="A0AAV7PJ60"/>
<feature type="compositionally biased region" description="Polar residues" evidence="1">
    <location>
        <begin position="156"/>
        <end position="169"/>
    </location>
</feature>
<reference evidence="2" key="1">
    <citation type="journal article" date="2022" name="bioRxiv">
        <title>Sequencing and chromosome-scale assembly of the giantPleurodeles waltlgenome.</title>
        <authorList>
            <person name="Brown T."/>
            <person name="Elewa A."/>
            <person name="Iarovenko S."/>
            <person name="Subramanian E."/>
            <person name="Araus A.J."/>
            <person name="Petzold A."/>
            <person name="Susuki M."/>
            <person name="Suzuki K.-i.T."/>
            <person name="Hayashi T."/>
            <person name="Toyoda A."/>
            <person name="Oliveira C."/>
            <person name="Osipova E."/>
            <person name="Leigh N.D."/>
            <person name="Simon A."/>
            <person name="Yun M.H."/>
        </authorList>
    </citation>
    <scope>NUCLEOTIDE SEQUENCE</scope>
    <source>
        <strain evidence="2">20211129_DDA</strain>
        <tissue evidence="2">Liver</tissue>
    </source>
</reference>
<evidence type="ECO:0000313" key="3">
    <source>
        <dbReference type="Proteomes" id="UP001066276"/>
    </source>
</evidence>
<sequence length="221" mass="23219">MRGLRSRSENSALIVFYVYGGGHQGRFLIVFYCLPSSAPDRQAPGAGRVRRKAADKIGKRGGGEALRPVEIMLCGFSKSCKSPPVENRQGPRSSGSGRRSSVFGAEQALSTEARSGFSRRPRSVPPSLILLQSRQSGEAGLPARPTLAGPRRMPGRNSTPAQASWSQSHGGLGSPSPARPISPDSPGLVAEAFEALGSQGAPEGRWVMSAAAVQPPPPPRV</sequence>
<organism evidence="2 3">
    <name type="scientific">Pleurodeles waltl</name>
    <name type="common">Iberian ribbed newt</name>
    <dbReference type="NCBI Taxonomy" id="8319"/>
    <lineage>
        <taxon>Eukaryota</taxon>
        <taxon>Metazoa</taxon>
        <taxon>Chordata</taxon>
        <taxon>Craniata</taxon>
        <taxon>Vertebrata</taxon>
        <taxon>Euteleostomi</taxon>
        <taxon>Amphibia</taxon>
        <taxon>Batrachia</taxon>
        <taxon>Caudata</taxon>
        <taxon>Salamandroidea</taxon>
        <taxon>Salamandridae</taxon>
        <taxon>Pleurodelinae</taxon>
        <taxon>Pleurodeles</taxon>
    </lineage>
</organism>
<feature type="region of interest" description="Disordered" evidence="1">
    <location>
        <begin position="80"/>
        <end position="103"/>
    </location>
</feature>
<accession>A0AAV7PJ60</accession>
<evidence type="ECO:0000313" key="2">
    <source>
        <dbReference type="EMBL" id="KAJ1127254.1"/>
    </source>
</evidence>
<dbReference type="Proteomes" id="UP001066276">
    <property type="component" value="Chromosome 7"/>
</dbReference>
<evidence type="ECO:0000256" key="1">
    <source>
        <dbReference type="SAM" id="MobiDB-lite"/>
    </source>
</evidence>
<comment type="caution">
    <text evidence="2">The sequence shown here is derived from an EMBL/GenBank/DDBJ whole genome shotgun (WGS) entry which is preliminary data.</text>
</comment>
<proteinExistence type="predicted"/>
<gene>
    <name evidence="2" type="ORF">NDU88_005657</name>
</gene>